<evidence type="ECO:0000256" key="3">
    <source>
        <dbReference type="ARBA" id="ARBA00004174"/>
    </source>
</evidence>
<dbReference type="GO" id="GO:0020037">
    <property type="term" value="F:heme binding"/>
    <property type="evidence" value="ECO:0007669"/>
    <property type="project" value="InterPro"/>
</dbReference>
<dbReference type="PANTHER" id="PTHR24300">
    <property type="entry name" value="CYTOCHROME P450 508A4-RELATED"/>
    <property type="match status" value="1"/>
</dbReference>
<keyword evidence="7 14" id="KW-0479">Metal-binding</keyword>
<evidence type="ECO:0000256" key="1">
    <source>
        <dbReference type="ARBA" id="ARBA00001971"/>
    </source>
</evidence>
<feature type="binding site" description="axial binding residue" evidence="14">
    <location>
        <position position="447"/>
    </location>
    <ligand>
        <name>heme</name>
        <dbReference type="ChEBI" id="CHEBI:30413"/>
    </ligand>
    <ligandPart>
        <name>Fe</name>
        <dbReference type="ChEBI" id="CHEBI:18248"/>
    </ligandPart>
</feature>
<dbReference type="OrthoDB" id="1055148at2759"/>
<accession>A0A1Y1M7B6</accession>
<dbReference type="Proteomes" id="UP000327044">
    <property type="component" value="Unassembled WGS sequence"/>
</dbReference>
<evidence type="ECO:0008006" key="20">
    <source>
        <dbReference type="Google" id="ProtNLM"/>
    </source>
</evidence>
<dbReference type="InterPro" id="IPR002401">
    <property type="entry name" value="Cyt_P450_E_grp-I"/>
</dbReference>
<evidence type="ECO:0000256" key="2">
    <source>
        <dbReference type="ARBA" id="ARBA00003690"/>
    </source>
</evidence>
<comment type="cofactor">
    <cofactor evidence="1 14">
        <name>heme</name>
        <dbReference type="ChEBI" id="CHEBI:30413"/>
    </cofactor>
</comment>
<dbReference type="PRINTS" id="PR00463">
    <property type="entry name" value="EP450I"/>
</dbReference>
<evidence type="ECO:0000256" key="11">
    <source>
        <dbReference type="ARBA" id="ARBA00023004"/>
    </source>
</evidence>
<dbReference type="InterPro" id="IPR001128">
    <property type="entry name" value="Cyt_P450"/>
</dbReference>
<dbReference type="PROSITE" id="PS00086">
    <property type="entry name" value="CYTOCHROME_P450"/>
    <property type="match status" value="1"/>
</dbReference>
<dbReference type="GO" id="GO:0005789">
    <property type="term" value="C:endoplasmic reticulum membrane"/>
    <property type="evidence" value="ECO:0007669"/>
    <property type="project" value="UniProtKB-SubCell"/>
</dbReference>
<evidence type="ECO:0000256" key="15">
    <source>
        <dbReference type="RuleBase" id="RU000461"/>
    </source>
</evidence>
<dbReference type="GO" id="GO:0008395">
    <property type="term" value="F:steroid hydroxylase activity"/>
    <property type="evidence" value="ECO:0007669"/>
    <property type="project" value="TreeGrafter"/>
</dbReference>
<dbReference type="SUPFAM" id="SSF48264">
    <property type="entry name" value="Cytochrome P450"/>
    <property type="match status" value="1"/>
</dbReference>
<dbReference type="InterPro" id="IPR017972">
    <property type="entry name" value="Cyt_P450_CS"/>
</dbReference>
<dbReference type="FunCoup" id="A0A1Y1M7B6">
    <property type="interactions" value="1"/>
</dbReference>
<organism evidence="17">
    <name type="scientific">Photinus pyralis</name>
    <name type="common">Common eastern firefly</name>
    <name type="synonym">Lampyris pyralis</name>
    <dbReference type="NCBI Taxonomy" id="7054"/>
    <lineage>
        <taxon>Eukaryota</taxon>
        <taxon>Metazoa</taxon>
        <taxon>Ecdysozoa</taxon>
        <taxon>Arthropoda</taxon>
        <taxon>Hexapoda</taxon>
        <taxon>Insecta</taxon>
        <taxon>Pterygota</taxon>
        <taxon>Neoptera</taxon>
        <taxon>Endopterygota</taxon>
        <taxon>Coleoptera</taxon>
        <taxon>Polyphaga</taxon>
        <taxon>Elateriformia</taxon>
        <taxon>Elateroidea</taxon>
        <taxon>Lampyridae</taxon>
        <taxon>Lampyrinae</taxon>
        <taxon>Photinus</taxon>
    </lineage>
</organism>
<dbReference type="FunFam" id="1.10.630.10:FF:000238">
    <property type="entry name" value="Cytochrome P450 2A6"/>
    <property type="match status" value="1"/>
</dbReference>
<protein>
    <recommendedName>
        <fullName evidence="20">Cytochrome P450</fullName>
    </recommendedName>
</protein>
<evidence type="ECO:0000256" key="12">
    <source>
        <dbReference type="ARBA" id="ARBA00023033"/>
    </source>
</evidence>
<evidence type="ECO:0000313" key="18">
    <source>
        <dbReference type="EMBL" id="KAB0792150.1"/>
    </source>
</evidence>
<keyword evidence="6 14" id="KW-0349">Heme</keyword>
<feature type="transmembrane region" description="Helical" evidence="16">
    <location>
        <begin position="12"/>
        <end position="33"/>
    </location>
</feature>
<keyword evidence="11 14" id="KW-0408">Iron</keyword>
<keyword evidence="16" id="KW-1133">Transmembrane helix</keyword>
<evidence type="ECO:0000256" key="16">
    <source>
        <dbReference type="SAM" id="Phobius"/>
    </source>
</evidence>
<reference evidence="18 19" key="2">
    <citation type="journal article" date="2018" name="Elife">
        <title>Firefly genomes illuminate parallel origins of bioluminescence in beetles.</title>
        <authorList>
            <person name="Fallon T.R."/>
            <person name="Lower S.E."/>
            <person name="Chang C.H."/>
            <person name="Bessho-Uehara M."/>
            <person name="Martin G.J."/>
            <person name="Bewick A.J."/>
            <person name="Behringer M."/>
            <person name="Debat H.J."/>
            <person name="Wong I."/>
            <person name="Day J.C."/>
            <person name="Suvorov A."/>
            <person name="Silva C.J."/>
            <person name="Stanger-Hall K.F."/>
            <person name="Hall D.W."/>
            <person name="Schmitz R.J."/>
            <person name="Nelson D.R."/>
            <person name="Lewis S.M."/>
            <person name="Shigenobu S."/>
            <person name="Bybee S.M."/>
            <person name="Larracuente A.M."/>
            <person name="Oba Y."/>
            <person name="Weng J.K."/>
        </authorList>
    </citation>
    <scope>NUCLEOTIDE SEQUENCE [LARGE SCALE GENOMIC DNA]</scope>
    <source>
        <strain evidence="18">1611_PpyrPB1</strain>
        <tissue evidence="18">Whole body</tissue>
    </source>
</reference>
<dbReference type="GO" id="GO:0006805">
    <property type="term" value="P:xenobiotic metabolic process"/>
    <property type="evidence" value="ECO:0007669"/>
    <property type="project" value="TreeGrafter"/>
</dbReference>
<evidence type="ECO:0000256" key="8">
    <source>
        <dbReference type="ARBA" id="ARBA00022824"/>
    </source>
</evidence>
<evidence type="ECO:0000256" key="10">
    <source>
        <dbReference type="ARBA" id="ARBA00023002"/>
    </source>
</evidence>
<evidence type="ECO:0000256" key="9">
    <source>
        <dbReference type="ARBA" id="ARBA00022848"/>
    </source>
</evidence>
<dbReference type="PANTHER" id="PTHR24300:SF376">
    <property type="entry name" value="CYTOCHROME P450 15A1"/>
    <property type="match status" value="1"/>
</dbReference>
<keyword evidence="19" id="KW-1185">Reference proteome</keyword>
<keyword evidence="12 15" id="KW-0503">Monooxygenase</keyword>
<dbReference type="Gene3D" id="1.10.630.10">
    <property type="entry name" value="Cytochrome P450"/>
    <property type="match status" value="1"/>
</dbReference>
<keyword evidence="16" id="KW-0812">Transmembrane</keyword>
<keyword evidence="13 16" id="KW-0472">Membrane</keyword>
<dbReference type="GO" id="GO:0006082">
    <property type="term" value="P:organic acid metabolic process"/>
    <property type="evidence" value="ECO:0007669"/>
    <property type="project" value="TreeGrafter"/>
</dbReference>
<evidence type="ECO:0000313" key="17">
    <source>
        <dbReference type="EMBL" id="JAV81729.1"/>
    </source>
</evidence>
<dbReference type="InParanoid" id="A0A1Y1M7B6"/>
<evidence type="ECO:0000256" key="14">
    <source>
        <dbReference type="PIRSR" id="PIRSR602401-1"/>
    </source>
</evidence>
<reference evidence="17" key="1">
    <citation type="journal article" date="2016" name="Sci. Rep.">
        <title>Molecular characterization of firefly nuptial gifts: a multi-omics approach sheds light on postcopulatory sexual selection.</title>
        <authorList>
            <person name="Al-Wathiqui N."/>
            <person name="Fallon T.R."/>
            <person name="South A."/>
            <person name="Weng J.K."/>
            <person name="Lewis S.M."/>
        </authorList>
    </citation>
    <scope>NUCLEOTIDE SEQUENCE</scope>
</reference>
<sequence>MWDPHYLLQTRFYISENMWLIVILLLLLFLALLDTRRPKNFPPGPAWFPIIGCAWQIQKLCRQTGSLSKAVLPLVAEYGPLIGARIGRERVVIVCGLQQILEMFGRDELNGRPKGILSDSRTGGKRKGIVFNDSQTFQEHKKFVLRHLKDSKEIMEEAIHSELREINEDLTKRCKKNGTVPIDSLFGIPLLNMLWSLMAGRKRPLEDFEVNELLSIMEDFSLCGSLSGTSFSNFPFMKYLCPNYSGYNTYVDVHKRIINFVRERVEELRGSGANPGLIHAYLATLNSREKKDSFSEEQLLAVCMDLFIAGFETTYNTLQFFMSYIVLHQDVQTKAQKEIDCVVGRRRAVTLDDKPRLPYVESVVLESMRLFAGRGFLVPRRATQDTTFYGYFIPKDTILLGNSRGTLMDSKAGWKNPSAFDPDRYIKDGSLNVPSSFVIFGLGKRRCLGEILAKANLFLIVANMLQTFSFKAAPGSQQQVEVVEGFTPGVKPFNALVTIR</sequence>
<keyword evidence="9" id="KW-0492">Microsome</keyword>
<dbReference type="GO" id="GO:0005506">
    <property type="term" value="F:iron ion binding"/>
    <property type="evidence" value="ECO:0007669"/>
    <property type="project" value="InterPro"/>
</dbReference>
<comment type="similarity">
    <text evidence="5 15">Belongs to the cytochrome P450 family.</text>
</comment>
<dbReference type="EMBL" id="VVIM01000010">
    <property type="protein sequence ID" value="KAB0792150.1"/>
    <property type="molecule type" value="Genomic_DNA"/>
</dbReference>
<comment type="subcellular location">
    <subcellularLocation>
        <location evidence="4">Endoplasmic reticulum membrane</location>
        <topology evidence="4">Peripheral membrane protein</topology>
    </subcellularLocation>
    <subcellularLocation>
        <location evidence="3">Microsome membrane</location>
        <topology evidence="3">Peripheral membrane protein</topology>
    </subcellularLocation>
</comment>
<keyword evidence="10 15" id="KW-0560">Oxidoreductase</keyword>
<keyword evidence="8" id="KW-0256">Endoplasmic reticulum</keyword>
<dbReference type="EMBL" id="GEZM01038189">
    <property type="protein sequence ID" value="JAV81729.1"/>
    <property type="molecule type" value="Transcribed_RNA"/>
</dbReference>
<dbReference type="GO" id="GO:0016712">
    <property type="term" value="F:oxidoreductase activity, acting on paired donors, with incorporation or reduction of molecular oxygen, reduced flavin or flavoprotein as one donor, and incorporation of one atom of oxygen"/>
    <property type="evidence" value="ECO:0007669"/>
    <property type="project" value="TreeGrafter"/>
</dbReference>
<dbReference type="Pfam" id="PF00067">
    <property type="entry name" value="p450"/>
    <property type="match status" value="1"/>
</dbReference>
<evidence type="ECO:0000256" key="7">
    <source>
        <dbReference type="ARBA" id="ARBA00022723"/>
    </source>
</evidence>
<evidence type="ECO:0000256" key="4">
    <source>
        <dbReference type="ARBA" id="ARBA00004406"/>
    </source>
</evidence>
<evidence type="ECO:0000256" key="5">
    <source>
        <dbReference type="ARBA" id="ARBA00010617"/>
    </source>
</evidence>
<evidence type="ECO:0000256" key="13">
    <source>
        <dbReference type="ARBA" id="ARBA00023136"/>
    </source>
</evidence>
<comment type="function">
    <text evidence="2">May be involved in the metabolism of insect hormones and in the breakdown of synthetic insecticides.</text>
</comment>
<dbReference type="AlphaFoldDB" id="A0A1Y1M7B6"/>
<dbReference type="InterPro" id="IPR050182">
    <property type="entry name" value="Cytochrome_P450_fam2"/>
</dbReference>
<reference evidence="18" key="3">
    <citation type="submission" date="2019-08" db="EMBL/GenBank/DDBJ databases">
        <authorList>
            <consortium name="Photinus pyralis genome working group"/>
            <person name="Fallon T.R."/>
            <person name="Sander Lower S.E."/>
            <person name="Weng J.-K."/>
        </authorList>
    </citation>
    <scope>NUCLEOTIDE SEQUENCE</scope>
    <source>
        <strain evidence="18">1611_PpyrPB1</strain>
        <tissue evidence="18">Whole body</tissue>
    </source>
</reference>
<name>A0A1Y1M7B6_PHOPY</name>
<gene>
    <name evidence="18" type="ORF">PPYR_14109</name>
</gene>
<evidence type="ECO:0000313" key="19">
    <source>
        <dbReference type="Proteomes" id="UP000327044"/>
    </source>
</evidence>
<dbReference type="PRINTS" id="PR00385">
    <property type="entry name" value="P450"/>
</dbReference>
<proteinExistence type="inferred from homology"/>
<evidence type="ECO:0000256" key="6">
    <source>
        <dbReference type="ARBA" id="ARBA00022617"/>
    </source>
</evidence>
<dbReference type="InterPro" id="IPR036396">
    <property type="entry name" value="Cyt_P450_sf"/>
</dbReference>